<dbReference type="EC" id="4.4.1.21" evidence="4 14"/>
<dbReference type="GO" id="GO:0005506">
    <property type="term" value="F:iron ion binding"/>
    <property type="evidence" value="ECO:0007669"/>
    <property type="project" value="InterPro"/>
</dbReference>
<evidence type="ECO:0000313" key="15">
    <source>
        <dbReference type="EMBL" id="QIK51500.1"/>
    </source>
</evidence>
<evidence type="ECO:0000256" key="7">
    <source>
        <dbReference type="ARBA" id="ARBA00022723"/>
    </source>
</evidence>
<evidence type="ECO:0000256" key="6">
    <source>
        <dbReference type="ARBA" id="ARBA00022654"/>
    </source>
</evidence>
<dbReference type="InterPro" id="IPR011249">
    <property type="entry name" value="Metalloenz_LuxS/M16"/>
</dbReference>
<protein>
    <recommendedName>
        <fullName evidence="5 14">S-ribosylhomocysteine lyase</fullName>
        <ecNumber evidence="4 14">4.4.1.21</ecNumber>
    </recommendedName>
    <alternativeName>
        <fullName evidence="12 14">AI-2 synthesis protein</fullName>
    </alternativeName>
    <alternativeName>
        <fullName evidence="13 14">Autoinducer-2 production protein LuxS</fullName>
    </alternativeName>
</protein>
<evidence type="ECO:0000313" key="16">
    <source>
        <dbReference type="Proteomes" id="UP000501830"/>
    </source>
</evidence>
<dbReference type="GeneID" id="94552659"/>
<dbReference type="InterPro" id="IPR003815">
    <property type="entry name" value="S-ribosylhomocysteinase"/>
</dbReference>
<keyword evidence="10 14" id="KW-0456">Lyase</keyword>
<dbReference type="HAMAP" id="MF_00091">
    <property type="entry name" value="LuxS"/>
    <property type="match status" value="1"/>
</dbReference>
<dbReference type="PANTHER" id="PTHR35799:SF1">
    <property type="entry name" value="S-RIBOSYLHOMOCYSTEINE LYASE"/>
    <property type="match status" value="1"/>
</dbReference>
<evidence type="ECO:0000256" key="3">
    <source>
        <dbReference type="ARBA" id="ARBA00011738"/>
    </source>
</evidence>
<feature type="binding site" evidence="14">
    <location>
        <position position="120"/>
    </location>
    <ligand>
        <name>Fe cation</name>
        <dbReference type="ChEBI" id="CHEBI:24875"/>
    </ligand>
</feature>
<keyword evidence="9 14" id="KW-0408">Iron</keyword>
<comment type="cofactor">
    <cofactor evidence="14">
        <name>Fe cation</name>
        <dbReference type="ChEBI" id="CHEBI:24875"/>
    </cofactor>
    <text evidence="14">Binds 1 Fe cation per subunit.</text>
</comment>
<evidence type="ECO:0000256" key="10">
    <source>
        <dbReference type="ARBA" id="ARBA00023239"/>
    </source>
</evidence>
<evidence type="ECO:0000256" key="1">
    <source>
        <dbReference type="ARBA" id="ARBA00000297"/>
    </source>
</evidence>
<sequence>MAKVESFELDHTIVKAPYVRIAGTETNEGATIQKIDLRFLQPNKDTFPTGAVHTLEHLLATYMRDYLPGIIDISPMGCRTGFYCIKWNESTAEEIAVALEKTLEKVLETEVIPAVTAKECGNYRDHSLFSAKEYAREVLENGISRDPFERVLPAK</sequence>
<dbReference type="InterPro" id="IPR037005">
    <property type="entry name" value="LuxS_sf"/>
</dbReference>
<accession>A0A6G7WGY5</accession>
<dbReference type="GO" id="GO:0009372">
    <property type="term" value="P:quorum sensing"/>
    <property type="evidence" value="ECO:0007669"/>
    <property type="project" value="UniProtKB-UniRule"/>
</dbReference>
<evidence type="ECO:0000256" key="9">
    <source>
        <dbReference type="ARBA" id="ARBA00023004"/>
    </source>
</evidence>
<dbReference type="NCBIfam" id="NF002606">
    <property type="entry name" value="PRK02260.2-4"/>
    <property type="match status" value="1"/>
</dbReference>
<feature type="binding site" evidence="14">
    <location>
        <position position="57"/>
    </location>
    <ligand>
        <name>Fe cation</name>
        <dbReference type="ChEBI" id="CHEBI:24875"/>
    </ligand>
</feature>
<dbReference type="Pfam" id="PF02664">
    <property type="entry name" value="LuxS"/>
    <property type="match status" value="1"/>
</dbReference>
<evidence type="ECO:0000256" key="12">
    <source>
        <dbReference type="ARBA" id="ARBA00030600"/>
    </source>
</evidence>
<feature type="binding site" evidence="14">
    <location>
        <position position="53"/>
    </location>
    <ligand>
        <name>Fe cation</name>
        <dbReference type="ChEBI" id="CHEBI:24875"/>
    </ligand>
</feature>
<evidence type="ECO:0000256" key="2">
    <source>
        <dbReference type="ARBA" id="ARBA00007311"/>
    </source>
</evidence>
<dbReference type="EMBL" id="CP049889">
    <property type="protein sequence ID" value="QIK51500.1"/>
    <property type="molecule type" value="Genomic_DNA"/>
</dbReference>
<evidence type="ECO:0000256" key="14">
    <source>
        <dbReference type="HAMAP-Rule" id="MF_00091"/>
    </source>
</evidence>
<dbReference type="PRINTS" id="PR01487">
    <property type="entry name" value="LUXSPROTEIN"/>
</dbReference>
<comment type="similarity">
    <text evidence="2 14">Belongs to the LuxS family.</text>
</comment>
<dbReference type="RefSeq" id="WP_166062557.1">
    <property type="nucleotide sequence ID" value="NZ_CP049889.1"/>
</dbReference>
<evidence type="ECO:0000256" key="11">
    <source>
        <dbReference type="ARBA" id="ARBA00024654"/>
    </source>
</evidence>
<dbReference type="Gene3D" id="3.30.1360.80">
    <property type="entry name" value="S-ribosylhomocysteinase (LuxS)"/>
    <property type="match status" value="1"/>
</dbReference>
<organism evidence="15 16">
    <name type="scientific">Jeotgalibaca porci</name>
    <dbReference type="NCBI Taxonomy" id="1868793"/>
    <lineage>
        <taxon>Bacteria</taxon>
        <taxon>Bacillati</taxon>
        <taxon>Bacillota</taxon>
        <taxon>Bacilli</taxon>
        <taxon>Lactobacillales</taxon>
        <taxon>Carnobacteriaceae</taxon>
        <taxon>Jeotgalibaca</taxon>
    </lineage>
</organism>
<comment type="catalytic activity">
    <reaction evidence="1 14">
        <text>S-(5-deoxy-D-ribos-5-yl)-L-homocysteine = (S)-4,5-dihydroxypentane-2,3-dione + L-homocysteine</text>
        <dbReference type="Rhea" id="RHEA:17753"/>
        <dbReference type="ChEBI" id="CHEBI:29484"/>
        <dbReference type="ChEBI" id="CHEBI:58195"/>
        <dbReference type="ChEBI" id="CHEBI:58199"/>
        <dbReference type="EC" id="4.4.1.21"/>
    </reaction>
</comment>
<dbReference type="PANTHER" id="PTHR35799">
    <property type="entry name" value="S-RIBOSYLHOMOCYSTEINE LYASE"/>
    <property type="match status" value="1"/>
</dbReference>
<proteinExistence type="inferred from homology"/>
<dbReference type="GO" id="GO:0043768">
    <property type="term" value="F:S-ribosylhomocysteine lyase activity"/>
    <property type="evidence" value="ECO:0007669"/>
    <property type="project" value="UniProtKB-UniRule"/>
</dbReference>
<evidence type="ECO:0000256" key="8">
    <source>
        <dbReference type="ARBA" id="ARBA00022929"/>
    </source>
</evidence>
<dbReference type="KEGG" id="jpo:G7058_05160"/>
<comment type="subunit">
    <text evidence="3 14">Homodimer.</text>
</comment>
<keyword evidence="8 14" id="KW-0071">Autoinducer synthesis</keyword>
<dbReference type="SUPFAM" id="SSF63411">
    <property type="entry name" value="LuxS/MPP-like metallohydrolase"/>
    <property type="match status" value="1"/>
</dbReference>
<reference evidence="15 16" key="1">
    <citation type="journal article" date="2017" name="Int. J. Syst. Evol. Microbiol.">
        <title>Jeotgalibaca porci sp. nov. and Jeotgalibaca arthritidis sp. nov., isolated from pigs, and emended description of the genus Jeotgalibaca.</title>
        <authorList>
            <person name="Zamora L."/>
            <person name="Perez-Sancho M."/>
            <person name="Dominguez L."/>
            <person name="Fernandez-Garayzabal J.F."/>
            <person name="Vela A.I."/>
        </authorList>
    </citation>
    <scope>NUCLEOTIDE SEQUENCE [LARGE SCALE GENOMIC DNA]</scope>
    <source>
        <strain evidence="15 16">CCUG 69148</strain>
    </source>
</reference>
<keyword evidence="7 14" id="KW-0479">Metal-binding</keyword>
<evidence type="ECO:0000256" key="13">
    <source>
        <dbReference type="ARBA" id="ARBA00031777"/>
    </source>
</evidence>
<keyword evidence="16" id="KW-1185">Reference proteome</keyword>
<evidence type="ECO:0000256" key="4">
    <source>
        <dbReference type="ARBA" id="ARBA00012240"/>
    </source>
</evidence>
<dbReference type="AlphaFoldDB" id="A0A6G7WGY5"/>
<keyword evidence="6 14" id="KW-0673">Quorum sensing</keyword>
<gene>
    <name evidence="14" type="primary">luxS</name>
    <name evidence="15" type="ORF">G7058_05160</name>
</gene>
<dbReference type="PIRSF" id="PIRSF006160">
    <property type="entry name" value="AI2"/>
    <property type="match status" value="1"/>
</dbReference>
<name>A0A6G7WGY5_9LACT</name>
<dbReference type="Proteomes" id="UP000501830">
    <property type="component" value="Chromosome"/>
</dbReference>
<evidence type="ECO:0000256" key="5">
    <source>
        <dbReference type="ARBA" id="ARBA00015130"/>
    </source>
</evidence>
<comment type="function">
    <text evidence="11 14">Involved in the synthesis of autoinducer 2 (AI-2) which is secreted by bacteria and is used to communicate both the cell density and the metabolic potential of the environment. The regulation of gene expression in response to changes in cell density is called quorum sensing. Catalyzes the transformation of S-ribosylhomocysteine (RHC) to homocysteine (HC) and 4,5-dihydroxy-2,3-pentadione (DPD).</text>
</comment>